<dbReference type="Proteomes" id="UP000813463">
    <property type="component" value="Chromosome 2"/>
</dbReference>
<dbReference type="RefSeq" id="XP_056692938.1">
    <property type="nucleotide sequence ID" value="XM_056836960.1"/>
</dbReference>
<proteinExistence type="predicted"/>
<feature type="region of interest" description="Disordered" evidence="1">
    <location>
        <begin position="457"/>
        <end position="481"/>
    </location>
</feature>
<reference evidence="3" key="2">
    <citation type="submission" date="2025-08" db="UniProtKB">
        <authorList>
            <consortium name="RefSeq"/>
        </authorList>
    </citation>
    <scope>IDENTIFICATION</scope>
    <source>
        <tissue evidence="3">Leaf</tissue>
    </source>
</reference>
<feature type="compositionally biased region" description="Basic residues" evidence="1">
    <location>
        <begin position="9"/>
        <end position="20"/>
    </location>
</feature>
<keyword evidence="2" id="KW-1185">Reference proteome</keyword>
<dbReference type="PANTHER" id="PTHR34835:SF34">
    <property type="entry name" value="OS08G0555500 PROTEIN"/>
    <property type="match status" value="1"/>
</dbReference>
<dbReference type="PANTHER" id="PTHR34835">
    <property type="entry name" value="OS07G0283600 PROTEIN-RELATED"/>
    <property type="match status" value="1"/>
</dbReference>
<evidence type="ECO:0000313" key="2">
    <source>
        <dbReference type="Proteomes" id="UP000813463"/>
    </source>
</evidence>
<feature type="compositionally biased region" description="Basic and acidic residues" evidence="1">
    <location>
        <begin position="461"/>
        <end position="481"/>
    </location>
</feature>
<dbReference type="GeneID" id="110791790"/>
<gene>
    <name evidence="3" type="primary">LOC110791790</name>
</gene>
<feature type="region of interest" description="Disordered" evidence="1">
    <location>
        <begin position="1"/>
        <end position="97"/>
    </location>
</feature>
<feature type="compositionally biased region" description="Acidic residues" evidence="1">
    <location>
        <begin position="54"/>
        <end position="64"/>
    </location>
</feature>
<evidence type="ECO:0000256" key="1">
    <source>
        <dbReference type="SAM" id="MobiDB-lite"/>
    </source>
</evidence>
<organism evidence="2 3">
    <name type="scientific">Spinacia oleracea</name>
    <name type="common">Spinach</name>
    <dbReference type="NCBI Taxonomy" id="3562"/>
    <lineage>
        <taxon>Eukaryota</taxon>
        <taxon>Viridiplantae</taxon>
        <taxon>Streptophyta</taxon>
        <taxon>Embryophyta</taxon>
        <taxon>Tracheophyta</taxon>
        <taxon>Spermatophyta</taxon>
        <taxon>Magnoliopsida</taxon>
        <taxon>eudicotyledons</taxon>
        <taxon>Gunneridae</taxon>
        <taxon>Pentapetalae</taxon>
        <taxon>Caryophyllales</taxon>
        <taxon>Chenopodiaceae</taxon>
        <taxon>Chenopodioideae</taxon>
        <taxon>Anserineae</taxon>
        <taxon>Spinacia</taxon>
    </lineage>
</organism>
<evidence type="ECO:0000313" key="3">
    <source>
        <dbReference type="RefSeq" id="XP_056692938.1"/>
    </source>
</evidence>
<sequence length="508" mass="58120">MQSGERMGRKISRSRKRGKLKLSSEEEGNSVVDSSSRSEQDDSEDEDFKAYGFEDLDDDEEEVAQSDAGSTVKRKRGLSKGMATKTKVTTKEPMKTEKRGVVEKVTLHTRVFTDNSLTKGGEVKEARGVLKVLHREFKGRTATINCKVEAFGRILHRFDNRRKQWVCELGFGGLYHLCGKNLPRNFVYWLMTRVDPVNQLFRGTNGVDVPMNKNQVRWILGLPKGEKVIPTNEGDADEQMKIAAQNVLRLYGRKWQSVNPRKRSDMIYTDAIPVNPKFLERLEGEWGENDEQEFKTMFLIAALAMVLCPTQCGRLSAGTIYACTLGMQSSQYDWCKLVYDFFIEMAKVFCRDFYTYGWTKGVGGCTMYLVILYLDRLGRIPVQWGVFPRLKAWDMKEILEAKRADRESGKKGDYGVLECVVVAYGETQHPRATKDSHGPVEEVYIPVMDNEILTLKPRKKGNSERNPMKMRQMAKERAKENSIELERIELDMETVNEEPIITPPPPRT</sequence>
<protein>
    <submittedName>
        <fullName evidence="3">Uncharacterized protein isoform X1</fullName>
    </submittedName>
</protein>
<accession>A0ABM3RBE9</accession>
<name>A0ABM3RBE9_SPIOL</name>
<reference evidence="2" key="1">
    <citation type="journal article" date="2021" name="Nat. Commun.">
        <title>Genomic analyses provide insights into spinach domestication and the genetic basis of agronomic traits.</title>
        <authorList>
            <person name="Cai X."/>
            <person name="Sun X."/>
            <person name="Xu C."/>
            <person name="Sun H."/>
            <person name="Wang X."/>
            <person name="Ge C."/>
            <person name="Zhang Z."/>
            <person name="Wang Q."/>
            <person name="Fei Z."/>
            <person name="Jiao C."/>
            <person name="Wang Q."/>
        </authorList>
    </citation>
    <scope>NUCLEOTIDE SEQUENCE [LARGE SCALE GENOMIC DNA]</scope>
    <source>
        <strain evidence="2">cv. Varoflay</strain>
    </source>
</reference>